<dbReference type="AlphaFoldDB" id="A0A7R9M1R1"/>
<keyword evidence="1" id="KW-0732">Signal</keyword>
<reference evidence="2" key="1">
    <citation type="submission" date="2020-11" db="EMBL/GenBank/DDBJ databases">
        <authorList>
            <person name="Tran Van P."/>
        </authorList>
    </citation>
    <scope>NUCLEOTIDE SEQUENCE</scope>
</reference>
<feature type="signal peptide" evidence="1">
    <location>
        <begin position="1"/>
        <end position="22"/>
    </location>
</feature>
<dbReference type="EMBL" id="CAJPIZ010059571">
    <property type="protein sequence ID" value="CAG2123567.1"/>
    <property type="molecule type" value="Genomic_DNA"/>
</dbReference>
<keyword evidence="3" id="KW-1185">Reference proteome</keyword>
<dbReference type="EMBL" id="OC914146">
    <property type="protein sequence ID" value="CAD7651750.1"/>
    <property type="molecule type" value="Genomic_DNA"/>
</dbReference>
<feature type="chain" id="PRO_5036403567" evidence="1">
    <location>
        <begin position="23"/>
        <end position="93"/>
    </location>
</feature>
<protein>
    <submittedName>
        <fullName evidence="2">Uncharacterized protein</fullName>
    </submittedName>
</protein>
<proteinExistence type="predicted"/>
<accession>A0A7R9M1R1</accession>
<evidence type="ECO:0000256" key="1">
    <source>
        <dbReference type="SAM" id="SignalP"/>
    </source>
</evidence>
<dbReference type="Proteomes" id="UP000759131">
    <property type="component" value="Unassembled WGS sequence"/>
</dbReference>
<evidence type="ECO:0000313" key="2">
    <source>
        <dbReference type="EMBL" id="CAD7651750.1"/>
    </source>
</evidence>
<gene>
    <name evidence="2" type="ORF">OSB1V03_LOCUS23512</name>
</gene>
<evidence type="ECO:0000313" key="3">
    <source>
        <dbReference type="Proteomes" id="UP000759131"/>
    </source>
</evidence>
<name>A0A7R9M1R1_9ACAR</name>
<sequence>MNLTIFVFILIALSAYTDLSYSFHTYEVDYWCKDVPINHMNKSLDYRCVTYDDPNTQCNQWDYNTTEFYKTINTEFDLVCNRDNYASLTQSFF</sequence>
<organism evidence="2">
    <name type="scientific">Medioppia subpectinata</name>
    <dbReference type="NCBI Taxonomy" id="1979941"/>
    <lineage>
        <taxon>Eukaryota</taxon>
        <taxon>Metazoa</taxon>
        <taxon>Ecdysozoa</taxon>
        <taxon>Arthropoda</taxon>
        <taxon>Chelicerata</taxon>
        <taxon>Arachnida</taxon>
        <taxon>Acari</taxon>
        <taxon>Acariformes</taxon>
        <taxon>Sarcoptiformes</taxon>
        <taxon>Oribatida</taxon>
        <taxon>Brachypylina</taxon>
        <taxon>Oppioidea</taxon>
        <taxon>Oppiidae</taxon>
        <taxon>Medioppia</taxon>
    </lineage>
</organism>
<feature type="non-terminal residue" evidence="2">
    <location>
        <position position="93"/>
    </location>
</feature>